<dbReference type="GO" id="GO:0004076">
    <property type="term" value="F:biotin synthase activity"/>
    <property type="evidence" value="ECO:0007669"/>
    <property type="project" value="UniProtKB-UniRule"/>
</dbReference>
<evidence type="ECO:0000256" key="17">
    <source>
        <dbReference type="PIRSR" id="PIRSR001619-1"/>
    </source>
</evidence>
<dbReference type="PROSITE" id="PS51918">
    <property type="entry name" value="RADICAL_SAM"/>
    <property type="match status" value="1"/>
</dbReference>
<evidence type="ECO:0000256" key="1">
    <source>
        <dbReference type="ARBA" id="ARBA00004942"/>
    </source>
</evidence>
<evidence type="ECO:0000259" key="18">
    <source>
        <dbReference type="PROSITE" id="PS51918"/>
    </source>
</evidence>
<comment type="cofactor">
    <cofactor evidence="16">
        <name>[2Fe-2S] cluster</name>
        <dbReference type="ChEBI" id="CHEBI:190135"/>
    </cofactor>
    <text evidence="16">Binds 1 [2Fe-2S] cluster. The cluster is coordinated with 3 cysteines and 1 arginine.</text>
</comment>
<feature type="binding site" evidence="16 17">
    <location>
        <position position="154"/>
    </location>
    <ligand>
        <name>[2Fe-2S] cluster</name>
        <dbReference type="ChEBI" id="CHEBI:190135"/>
    </ligand>
</feature>
<feature type="binding site" evidence="16 17">
    <location>
        <position position="316"/>
    </location>
    <ligand>
        <name>[2Fe-2S] cluster</name>
        <dbReference type="ChEBI" id="CHEBI:190135"/>
    </ligand>
</feature>
<keyword evidence="5 16" id="KW-0004">4Fe-4S</keyword>
<dbReference type="NCBIfam" id="TIGR00433">
    <property type="entry name" value="bioB"/>
    <property type="match status" value="1"/>
</dbReference>
<dbReference type="InterPro" id="IPR024177">
    <property type="entry name" value="Biotin_synthase"/>
</dbReference>
<dbReference type="InterPro" id="IPR006638">
    <property type="entry name" value="Elp3/MiaA/NifB-like_rSAM"/>
</dbReference>
<evidence type="ECO:0000256" key="16">
    <source>
        <dbReference type="HAMAP-Rule" id="MF_01694"/>
    </source>
</evidence>
<dbReference type="SMART" id="SM00729">
    <property type="entry name" value="Elp3"/>
    <property type="match status" value="1"/>
</dbReference>
<dbReference type="FunFam" id="3.20.20.70:FF:000026">
    <property type="entry name" value="Biotin synthase"/>
    <property type="match status" value="1"/>
</dbReference>
<evidence type="ECO:0000256" key="14">
    <source>
        <dbReference type="ARBA" id="ARBA00057568"/>
    </source>
</evidence>
<evidence type="ECO:0000256" key="15">
    <source>
        <dbReference type="ARBA" id="ARBA00070199"/>
    </source>
</evidence>
<evidence type="ECO:0000256" key="7">
    <source>
        <dbReference type="ARBA" id="ARBA00022691"/>
    </source>
</evidence>
<dbReference type="HAMAP" id="MF_01694">
    <property type="entry name" value="BioB"/>
    <property type="match status" value="1"/>
</dbReference>
<evidence type="ECO:0000256" key="12">
    <source>
        <dbReference type="ARBA" id="ARBA00023014"/>
    </source>
</evidence>
<dbReference type="CDD" id="cd01335">
    <property type="entry name" value="Radical_SAM"/>
    <property type="match status" value="1"/>
</dbReference>
<dbReference type="GO" id="GO:0051537">
    <property type="term" value="F:2 iron, 2 sulfur cluster binding"/>
    <property type="evidence" value="ECO:0007669"/>
    <property type="project" value="UniProtKB-KW"/>
</dbReference>
<dbReference type="Proteomes" id="UP000234237">
    <property type="component" value="Chromosome"/>
</dbReference>
<dbReference type="InterPro" id="IPR058240">
    <property type="entry name" value="rSAM_sf"/>
</dbReference>
<keyword evidence="8 16" id="KW-0001">2Fe-2S</keyword>
<keyword evidence="10 16" id="KW-0093">Biotin biosynthesis</keyword>
<dbReference type="SFLD" id="SFLDG01278">
    <property type="entry name" value="biotin_synthase_like"/>
    <property type="match status" value="1"/>
</dbReference>
<feature type="binding site" evidence="16 17">
    <location>
        <position position="114"/>
    </location>
    <ligand>
        <name>[4Fe-4S] cluster</name>
        <dbReference type="ChEBI" id="CHEBI:49883"/>
        <note>4Fe-4S-S-AdoMet</note>
    </ligand>
</feature>
<dbReference type="InterPro" id="IPR002684">
    <property type="entry name" value="Biotin_synth/BioAB"/>
</dbReference>
<keyword evidence="7 16" id="KW-0949">S-adenosyl-L-methionine</keyword>
<comment type="catalytic activity">
    <reaction evidence="13 16">
        <text>(4R,5S)-dethiobiotin + (sulfur carrier)-SH + 2 reduced [2Fe-2S]-[ferredoxin] + 2 S-adenosyl-L-methionine = (sulfur carrier)-H + biotin + 2 5'-deoxyadenosine + 2 L-methionine + 2 oxidized [2Fe-2S]-[ferredoxin]</text>
        <dbReference type="Rhea" id="RHEA:22060"/>
        <dbReference type="Rhea" id="RHEA-COMP:10000"/>
        <dbReference type="Rhea" id="RHEA-COMP:10001"/>
        <dbReference type="Rhea" id="RHEA-COMP:14737"/>
        <dbReference type="Rhea" id="RHEA-COMP:14739"/>
        <dbReference type="ChEBI" id="CHEBI:17319"/>
        <dbReference type="ChEBI" id="CHEBI:29917"/>
        <dbReference type="ChEBI" id="CHEBI:33737"/>
        <dbReference type="ChEBI" id="CHEBI:33738"/>
        <dbReference type="ChEBI" id="CHEBI:57586"/>
        <dbReference type="ChEBI" id="CHEBI:57844"/>
        <dbReference type="ChEBI" id="CHEBI:59789"/>
        <dbReference type="ChEBI" id="CHEBI:64428"/>
        <dbReference type="ChEBI" id="CHEBI:149473"/>
        <dbReference type="EC" id="2.8.1.6"/>
    </reaction>
</comment>
<dbReference type="UniPathway" id="UPA00078">
    <property type="reaction ID" value="UER00162"/>
</dbReference>
<gene>
    <name evidence="16 19" type="primary">bioB</name>
    <name evidence="19" type="ORF">A21D_01425</name>
</gene>
<feature type="binding site" evidence="16 17">
    <location>
        <position position="117"/>
    </location>
    <ligand>
        <name>[4Fe-4S] cluster</name>
        <dbReference type="ChEBI" id="CHEBI:49883"/>
        <note>4Fe-4S-S-AdoMet</note>
    </ligand>
</feature>
<organism evidence="19 20">
    <name type="scientific">Virgibacillus dokdonensis</name>
    <dbReference type="NCBI Taxonomy" id="302167"/>
    <lineage>
        <taxon>Bacteria</taxon>
        <taxon>Bacillati</taxon>
        <taxon>Bacillota</taxon>
        <taxon>Bacilli</taxon>
        <taxon>Bacillales</taxon>
        <taxon>Bacillaceae</taxon>
        <taxon>Virgibacillus</taxon>
    </lineage>
</organism>
<evidence type="ECO:0000256" key="3">
    <source>
        <dbReference type="ARBA" id="ARBA00011738"/>
    </source>
</evidence>
<feature type="binding site" evidence="16 17">
    <location>
        <position position="186"/>
    </location>
    <ligand>
        <name>[2Fe-2S] cluster</name>
        <dbReference type="ChEBI" id="CHEBI:190135"/>
    </ligand>
</feature>
<feature type="binding site" evidence="16 17">
    <location>
        <position position="110"/>
    </location>
    <ligand>
        <name>[4Fe-4S] cluster</name>
        <dbReference type="ChEBI" id="CHEBI:49883"/>
        <note>4Fe-4S-S-AdoMet</note>
    </ligand>
</feature>
<dbReference type="SMART" id="SM00876">
    <property type="entry name" value="BATS"/>
    <property type="match status" value="1"/>
</dbReference>
<reference evidence="20" key="1">
    <citation type="submission" date="2016-11" db="EMBL/GenBank/DDBJ databases">
        <title>Complete genome sequence of Virgibacillus pantothenticus 21D, a halophilic bacterium isolated from the deep hypersaline anoxic basin Discovery in the Mediterranean Sea.</title>
        <authorList>
            <person name="Zeaiter Z."/>
            <person name="Booth J.M."/>
            <person name="Prosdocimi E.M."/>
            <person name="Mapelli F."/>
            <person name="Fusi M."/>
            <person name="Daffonchio D."/>
            <person name="Borin S."/>
            <person name="Crotti E."/>
        </authorList>
    </citation>
    <scope>NUCLEOTIDE SEQUENCE [LARGE SCALE GENOMIC DNA]</scope>
    <source>
        <strain evidence="20">21D</strain>
    </source>
</reference>
<comment type="function">
    <text evidence="14 16">Catalyzes the conversion of dethiobiotin (DTB) to biotin by the insertion of a sulfur atom into dethiobiotin via a radical-based mechanism.</text>
</comment>
<keyword evidence="6 16" id="KW-0808">Transferase</keyword>
<keyword evidence="9 16" id="KW-0479">Metal-binding</keyword>
<evidence type="ECO:0000256" key="5">
    <source>
        <dbReference type="ARBA" id="ARBA00022485"/>
    </source>
</evidence>
<evidence type="ECO:0000256" key="4">
    <source>
        <dbReference type="ARBA" id="ARBA00012236"/>
    </source>
</evidence>
<dbReference type="InterPro" id="IPR007197">
    <property type="entry name" value="rSAM"/>
</dbReference>
<proteinExistence type="inferred from homology"/>
<feature type="domain" description="Radical SAM core" evidence="18">
    <location>
        <begin position="92"/>
        <end position="321"/>
    </location>
</feature>
<comment type="similarity">
    <text evidence="2 16">Belongs to the radical SAM superfamily. Biotin synthase family.</text>
</comment>
<comment type="cofactor">
    <cofactor evidence="17">
        <name>[2Fe-2S] cluster</name>
        <dbReference type="ChEBI" id="CHEBI:190135"/>
    </cofactor>
    <text evidence="17">Binds 1 [2Fe-2S] cluster. The cluster is coordinated with 3 cysteines and 1 arginine.</text>
</comment>
<evidence type="ECO:0000256" key="10">
    <source>
        <dbReference type="ARBA" id="ARBA00022756"/>
    </source>
</evidence>
<dbReference type="Gene3D" id="3.20.20.70">
    <property type="entry name" value="Aldolase class I"/>
    <property type="match status" value="1"/>
</dbReference>
<sequence length="375" mass="41986">MPFLLRAFLTIVYKNFIVNLYKYMFTILFFRISSSKYLGEDETENMIDFQSLAKAVLEGYQITEGESLAILDCRDEAILPLLHSAYVIRKHYYGNKVKLNMIINTKSGACSENCGYCAQSRDSTNPIEKYKMMDKDSIVKGAERASQLHAGTYCIVASGRGPTDRELNHIIGAVKEIKAKYDLKICACLGILKPGQAEQLKEAGVDRYNHNINTSKAHHATITTSHTYDDRVQTVNKVKEARISPCSGIIVGMKETKQDVIQMAFALQELKAASIPVNFLHAMEGTLLEGTDELTPLYCLKVLCLFRFTNPQAEIRVSGGREVNLRSLQPLSLYPANSMFIGDYLTTTGQVAKKDYQMLKDLGFEIDDVNSEVPV</sequence>
<dbReference type="Pfam" id="PF04055">
    <property type="entry name" value="Radical_SAM"/>
    <property type="match status" value="1"/>
</dbReference>
<dbReference type="Pfam" id="PF06968">
    <property type="entry name" value="BATS"/>
    <property type="match status" value="1"/>
</dbReference>
<comment type="subunit">
    <text evidence="3 16">Homodimer.</text>
</comment>
<evidence type="ECO:0000256" key="11">
    <source>
        <dbReference type="ARBA" id="ARBA00023004"/>
    </source>
</evidence>
<feature type="binding site" evidence="16 17">
    <location>
        <position position="246"/>
    </location>
    <ligand>
        <name>[2Fe-2S] cluster</name>
        <dbReference type="ChEBI" id="CHEBI:190135"/>
    </ligand>
</feature>
<evidence type="ECO:0000256" key="9">
    <source>
        <dbReference type="ARBA" id="ARBA00022723"/>
    </source>
</evidence>
<comment type="cofactor">
    <cofactor evidence="16 17">
        <name>[4Fe-4S] cluster</name>
        <dbReference type="ChEBI" id="CHEBI:49883"/>
    </cofactor>
    <text evidence="16 17">Binds 1 [4Fe-4S] cluster. The cluster is coordinated with 3 cysteines and an exchangeable S-adenosyl-L-methionine.</text>
</comment>
<evidence type="ECO:0000256" key="6">
    <source>
        <dbReference type="ARBA" id="ARBA00022679"/>
    </source>
</evidence>
<dbReference type="EMBL" id="CP018622">
    <property type="protein sequence ID" value="AUJ24508.1"/>
    <property type="molecule type" value="Genomic_DNA"/>
</dbReference>
<dbReference type="GO" id="GO:0051539">
    <property type="term" value="F:4 iron, 4 sulfur cluster binding"/>
    <property type="evidence" value="ECO:0007669"/>
    <property type="project" value="UniProtKB-KW"/>
</dbReference>
<accession>A0A2K9IXM5</accession>
<dbReference type="EC" id="2.8.1.6" evidence="4 16"/>
<dbReference type="KEGG" id="vpn:A21D_01425"/>
<evidence type="ECO:0000313" key="20">
    <source>
        <dbReference type="Proteomes" id="UP000234237"/>
    </source>
</evidence>
<keyword evidence="12 16" id="KW-0411">Iron-sulfur</keyword>
<name>A0A2K9IXM5_9BACI</name>
<evidence type="ECO:0000256" key="8">
    <source>
        <dbReference type="ARBA" id="ARBA00022714"/>
    </source>
</evidence>
<dbReference type="AlphaFoldDB" id="A0A2K9IXM5"/>
<evidence type="ECO:0000313" key="19">
    <source>
        <dbReference type="EMBL" id="AUJ24508.1"/>
    </source>
</evidence>
<evidence type="ECO:0000256" key="2">
    <source>
        <dbReference type="ARBA" id="ARBA00010765"/>
    </source>
</evidence>
<dbReference type="SFLD" id="SFLDS00029">
    <property type="entry name" value="Radical_SAM"/>
    <property type="match status" value="1"/>
</dbReference>
<comment type="pathway">
    <text evidence="1 16">Cofactor biosynthesis; biotin biosynthesis; biotin from 7,8-diaminononanoate: step 2/2.</text>
</comment>
<dbReference type="SFLD" id="SFLDG01060">
    <property type="entry name" value="BATS_domain_containing"/>
    <property type="match status" value="1"/>
</dbReference>
<dbReference type="STRING" id="302167.GCA_900166595_00354"/>
<dbReference type="PIRSF" id="PIRSF001619">
    <property type="entry name" value="Biotin_synth"/>
    <property type="match status" value="1"/>
</dbReference>
<protein>
    <recommendedName>
        <fullName evidence="15 16">Biotin synthase</fullName>
        <ecNumber evidence="4 16">2.8.1.6</ecNumber>
    </recommendedName>
</protein>
<dbReference type="GO" id="GO:0009102">
    <property type="term" value="P:biotin biosynthetic process"/>
    <property type="evidence" value="ECO:0007669"/>
    <property type="project" value="UniProtKB-UniRule"/>
</dbReference>
<evidence type="ECO:0000256" key="13">
    <source>
        <dbReference type="ARBA" id="ARBA00051157"/>
    </source>
</evidence>
<dbReference type="GO" id="GO:0005506">
    <property type="term" value="F:iron ion binding"/>
    <property type="evidence" value="ECO:0007669"/>
    <property type="project" value="UniProtKB-UniRule"/>
</dbReference>
<dbReference type="InterPro" id="IPR013785">
    <property type="entry name" value="Aldolase_TIM"/>
</dbReference>
<dbReference type="InterPro" id="IPR010722">
    <property type="entry name" value="BATS_dom"/>
</dbReference>
<dbReference type="SUPFAM" id="SSF102114">
    <property type="entry name" value="Radical SAM enzymes"/>
    <property type="match status" value="1"/>
</dbReference>
<keyword evidence="11 16" id="KW-0408">Iron</keyword>
<dbReference type="PANTHER" id="PTHR22976">
    <property type="entry name" value="BIOTIN SYNTHASE"/>
    <property type="match status" value="1"/>
</dbReference>
<dbReference type="PANTHER" id="PTHR22976:SF2">
    <property type="entry name" value="BIOTIN SYNTHASE, MITOCHONDRIAL"/>
    <property type="match status" value="1"/>
</dbReference>